<keyword evidence="3" id="KW-1185">Reference proteome</keyword>
<evidence type="ECO:0000256" key="1">
    <source>
        <dbReference type="SAM" id="Phobius"/>
    </source>
</evidence>
<sequence>MTSSVTKSESFTINGPEREKEVLSMKFEALCRILSNLTAGAHVLLSLLTLVILFTQVRKSLKFCNQTIISGMFGRRVISDNAQSPDYFWSAYQK</sequence>
<proteinExistence type="predicted"/>
<accession>A0A1W0A5H5</accession>
<protein>
    <submittedName>
        <fullName evidence="2">Uncharacterized protein</fullName>
    </submittedName>
</protein>
<gene>
    <name evidence="2" type="ORF">THRCLA_20585</name>
</gene>
<name>A0A1W0A5H5_9STRA</name>
<feature type="transmembrane region" description="Helical" evidence="1">
    <location>
        <begin position="33"/>
        <end position="54"/>
    </location>
</feature>
<dbReference type="EMBL" id="JNBS01000447">
    <property type="protein sequence ID" value="OQS05537.1"/>
    <property type="molecule type" value="Genomic_DNA"/>
</dbReference>
<reference evidence="2 3" key="1">
    <citation type="journal article" date="2014" name="Genome Biol. Evol.">
        <title>The secreted proteins of Achlya hypogyna and Thraustotheca clavata identify the ancestral oomycete secretome and reveal gene acquisitions by horizontal gene transfer.</title>
        <authorList>
            <person name="Misner I."/>
            <person name="Blouin N."/>
            <person name="Leonard G."/>
            <person name="Richards T.A."/>
            <person name="Lane C.E."/>
        </authorList>
    </citation>
    <scope>NUCLEOTIDE SEQUENCE [LARGE SCALE GENOMIC DNA]</scope>
    <source>
        <strain evidence="2 3">ATCC 34112</strain>
    </source>
</reference>
<comment type="caution">
    <text evidence="2">The sequence shown here is derived from an EMBL/GenBank/DDBJ whole genome shotgun (WGS) entry which is preliminary data.</text>
</comment>
<keyword evidence="1" id="KW-1133">Transmembrane helix</keyword>
<evidence type="ECO:0000313" key="3">
    <source>
        <dbReference type="Proteomes" id="UP000243217"/>
    </source>
</evidence>
<keyword evidence="1" id="KW-0812">Transmembrane</keyword>
<dbReference type="AlphaFoldDB" id="A0A1W0A5H5"/>
<organism evidence="2 3">
    <name type="scientific">Thraustotheca clavata</name>
    <dbReference type="NCBI Taxonomy" id="74557"/>
    <lineage>
        <taxon>Eukaryota</taxon>
        <taxon>Sar</taxon>
        <taxon>Stramenopiles</taxon>
        <taxon>Oomycota</taxon>
        <taxon>Saprolegniomycetes</taxon>
        <taxon>Saprolegniales</taxon>
        <taxon>Achlyaceae</taxon>
        <taxon>Thraustotheca</taxon>
    </lineage>
</organism>
<keyword evidence="1" id="KW-0472">Membrane</keyword>
<evidence type="ECO:0000313" key="2">
    <source>
        <dbReference type="EMBL" id="OQS05537.1"/>
    </source>
</evidence>
<dbReference type="Proteomes" id="UP000243217">
    <property type="component" value="Unassembled WGS sequence"/>
</dbReference>